<dbReference type="GO" id="GO:0003723">
    <property type="term" value="F:RNA binding"/>
    <property type="evidence" value="ECO:0007669"/>
    <property type="project" value="InterPro"/>
</dbReference>
<evidence type="ECO:0000259" key="1">
    <source>
        <dbReference type="PROSITE" id="PS50821"/>
    </source>
</evidence>
<dbReference type="STRING" id="1330018.A0A167RGS4"/>
<dbReference type="SMART" id="SM01163">
    <property type="entry name" value="DUF1785"/>
    <property type="match status" value="1"/>
</dbReference>
<evidence type="ECO:0000259" key="2">
    <source>
        <dbReference type="PROSITE" id="PS50822"/>
    </source>
</evidence>
<dbReference type="InterPro" id="IPR014811">
    <property type="entry name" value="ArgoL1"/>
</dbReference>
<name>A0A167RGS4_CALVF</name>
<organism evidence="3 4">
    <name type="scientific">Calocera viscosa (strain TUFC12733)</name>
    <dbReference type="NCBI Taxonomy" id="1330018"/>
    <lineage>
        <taxon>Eukaryota</taxon>
        <taxon>Fungi</taxon>
        <taxon>Dikarya</taxon>
        <taxon>Basidiomycota</taxon>
        <taxon>Agaricomycotina</taxon>
        <taxon>Dacrymycetes</taxon>
        <taxon>Dacrymycetales</taxon>
        <taxon>Dacrymycetaceae</taxon>
        <taxon>Calocera</taxon>
    </lineage>
</organism>
<accession>A0A167RGS4</accession>
<feature type="non-terminal residue" evidence="3">
    <location>
        <position position="793"/>
    </location>
</feature>
<dbReference type="Pfam" id="PF08699">
    <property type="entry name" value="ArgoL1"/>
    <property type="match status" value="1"/>
</dbReference>
<dbReference type="InterPro" id="IPR003165">
    <property type="entry name" value="Piwi"/>
</dbReference>
<dbReference type="InterPro" id="IPR036085">
    <property type="entry name" value="PAZ_dom_sf"/>
</dbReference>
<dbReference type="PROSITE" id="PS50822">
    <property type="entry name" value="PIWI"/>
    <property type="match status" value="1"/>
</dbReference>
<dbReference type="PANTHER" id="PTHR22891">
    <property type="entry name" value="EUKARYOTIC TRANSLATION INITIATION FACTOR 2C"/>
    <property type="match status" value="1"/>
</dbReference>
<dbReference type="SUPFAM" id="SSF101690">
    <property type="entry name" value="PAZ domain"/>
    <property type="match status" value="1"/>
</dbReference>
<dbReference type="InterPro" id="IPR036397">
    <property type="entry name" value="RNaseH_sf"/>
</dbReference>
<dbReference type="Gene3D" id="3.30.420.10">
    <property type="entry name" value="Ribonuclease H-like superfamily/Ribonuclease H"/>
    <property type="match status" value="1"/>
</dbReference>
<evidence type="ECO:0000313" key="4">
    <source>
        <dbReference type="Proteomes" id="UP000076738"/>
    </source>
</evidence>
<proteinExistence type="predicted"/>
<sequence length="793" mass="89565">MLVFIEPEIKGRVIERQREILDRLQTHVAAAYFAEGRAVYDGRSILISTYELPLGGKSSTIPVNMSNRPDPANPNRGVYRVALTLVKTLNPRHLVDYCNPATDRRIVNSPDALDMLNALNLIFRQAPMQKLPHTAKSYFLPGQQKEISKDISLFLGLFQSVRPAMNRLFVNVNLTAGKFWNPRPVMDVVMDFFQARDARRLTNMTLRDLRDVTKYLHGVKVISEHRKEPSPPRGIMAIIREGADTYQLDDTGETILDYFWRVYHYKLKFPSACCVRISSKIVFPIETCRIIPNQFFKHELAPQYRDAMLTFTSRRPEERLASIMGNVHELGYAESDYLRSAGLGVTMQPLRLRAAVMPSPQVMYANNRTARIDNGAWNTRDDVFFRPANFRAWVWISTAQDQIPQEPAPIFQVNGQALEKELRRIYQEAVQRLGGLDCIVLITDRSSDLYYTLKHFGDVQVGVATQHLDYHKLMKANDQMRIDMVARINPKLGGMNHVPSKTSAAWLGQAPTMIFGADTSHPGPDDQEKPTIAALVSSVDETGTRYRATVGVQPSRVEIMRDLTQMVVTAVRAFQGYQAMVEKRPNVVPARVLFYRDGVGEGQFQEVCDQEVVAVKNAFASLKMPPPKVTFVVVGKRHHTRFFPVDKKDADRSGNAPSGLIVDHDIVHPAYPNWFLLSQGGLKGTSRPMHACIMKDENNFPLQTLQYLTYTLTHNFARATRAVSIPSPIYYAHIASGRRAIHFKALNDGSSTISSGEMTYADYEQAWQGIHTNLENASCLGWTGWGPLAMMLF</sequence>
<dbReference type="Pfam" id="PF02170">
    <property type="entry name" value="PAZ"/>
    <property type="match status" value="1"/>
</dbReference>
<gene>
    <name evidence="3" type="ORF">CALVIDRAFT_595052</name>
</gene>
<dbReference type="PROSITE" id="PS50821">
    <property type="entry name" value="PAZ"/>
    <property type="match status" value="1"/>
</dbReference>
<dbReference type="AlphaFoldDB" id="A0A167RGS4"/>
<evidence type="ECO:0000313" key="3">
    <source>
        <dbReference type="EMBL" id="KZP00889.1"/>
    </source>
</evidence>
<dbReference type="InterPro" id="IPR032474">
    <property type="entry name" value="Argonaute_N"/>
</dbReference>
<dbReference type="CDD" id="cd02846">
    <property type="entry name" value="PAZ_argonaute_like"/>
    <property type="match status" value="1"/>
</dbReference>
<dbReference type="EMBL" id="KV417268">
    <property type="protein sequence ID" value="KZP00889.1"/>
    <property type="molecule type" value="Genomic_DNA"/>
</dbReference>
<dbReference type="Proteomes" id="UP000076738">
    <property type="component" value="Unassembled WGS sequence"/>
</dbReference>
<dbReference type="InterPro" id="IPR012337">
    <property type="entry name" value="RNaseH-like_sf"/>
</dbReference>
<dbReference type="Pfam" id="PF02171">
    <property type="entry name" value="Piwi"/>
    <property type="match status" value="1"/>
</dbReference>
<dbReference type="InterPro" id="IPR003100">
    <property type="entry name" value="PAZ_dom"/>
</dbReference>
<reference evidence="3 4" key="1">
    <citation type="journal article" date="2016" name="Mol. Biol. Evol.">
        <title>Comparative Genomics of Early-Diverging Mushroom-Forming Fungi Provides Insights into the Origins of Lignocellulose Decay Capabilities.</title>
        <authorList>
            <person name="Nagy L.G."/>
            <person name="Riley R."/>
            <person name="Tritt A."/>
            <person name="Adam C."/>
            <person name="Daum C."/>
            <person name="Floudas D."/>
            <person name="Sun H."/>
            <person name="Yadav J.S."/>
            <person name="Pangilinan J."/>
            <person name="Larsson K.H."/>
            <person name="Matsuura K."/>
            <person name="Barry K."/>
            <person name="Labutti K."/>
            <person name="Kuo R."/>
            <person name="Ohm R.A."/>
            <person name="Bhattacharya S.S."/>
            <person name="Shirouzu T."/>
            <person name="Yoshinaga Y."/>
            <person name="Martin F.M."/>
            <person name="Grigoriev I.V."/>
            <person name="Hibbett D.S."/>
        </authorList>
    </citation>
    <scope>NUCLEOTIDE SEQUENCE [LARGE SCALE GENOMIC DNA]</scope>
    <source>
        <strain evidence="3 4">TUFC12733</strain>
    </source>
</reference>
<dbReference type="Gene3D" id="2.170.260.10">
    <property type="entry name" value="paz domain"/>
    <property type="match status" value="1"/>
</dbReference>
<feature type="domain" description="PAZ" evidence="1">
    <location>
        <begin position="184"/>
        <end position="292"/>
    </location>
</feature>
<dbReference type="Pfam" id="PF16486">
    <property type="entry name" value="ArgoN"/>
    <property type="match status" value="1"/>
</dbReference>
<dbReference type="OrthoDB" id="10252740at2759"/>
<protein>
    <submittedName>
        <fullName evidence="3">Piwi-domain-containing protein</fullName>
    </submittedName>
</protein>
<dbReference type="Gene3D" id="3.40.50.2300">
    <property type="match status" value="1"/>
</dbReference>
<keyword evidence="4" id="KW-1185">Reference proteome</keyword>
<dbReference type="SUPFAM" id="SSF53098">
    <property type="entry name" value="Ribonuclease H-like"/>
    <property type="match status" value="1"/>
</dbReference>
<dbReference type="SMART" id="SM00950">
    <property type="entry name" value="Piwi"/>
    <property type="match status" value="1"/>
</dbReference>
<feature type="domain" description="Piwi" evidence="2">
    <location>
        <begin position="437"/>
        <end position="744"/>
    </location>
</feature>